<sequence>METFMPRMLRSFIIGISCVVGAGSAFALEPASGGDPLSRRMDQLCTSFTPMPGGLDTMFTNEFVKAVPIPRLLAGIQQLQTMAGTCTGWALTKREGEWAASTAMQTSGGYTVPVDIRIESQPPHRISGLMLRPPSKNVATMDSLLADLKTFPGTTSLHAVNLTKGTTVASYNPDAALPIGSTFKLYILGELVRSIDAGQHRWDEVIALDSNRFSLPSGILQKWPHGSPVTLHTLASLMISISDNTATDHLLLHLGRDKVEAIQAVMGHRQSVLNSPFMTTRDMFLIKFTEDASRAQRYASLDAKQRMDMLGKEIAPLPLSDVAMADKVVIPDKVEWFATTPDLTKAMNWLRMQADKPKLSPVLGVLGINKGVTVDERRWSYAGYKGGSEPGVINMTYLLRATDGDWYSISCSWMNTKEPVDDARFAGIVQKALELLK</sequence>
<dbReference type="PANTHER" id="PTHR35333">
    <property type="entry name" value="BETA-LACTAMASE"/>
    <property type="match status" value="1"/>
</dbReference>
<dbReference type="InterPro" id="IPR012338">
    <property type="entry name" value="Beta-lactam/transpept-like"/>
</dbReference>
<dbReference type="GO" id="GO:0046677">
    <property type="term" value="P:response to antibiotic"/>
    <property type="evidence" value="ECO:0007669"/>
    <property type="project" value="InterPro"/>
</dbReference>
<reference evidence="3 4" key="1">
    <citation type="submission" date="2016-09" db="EMBL/GenBank/DDBJ databases">
        <title>Genome-resolved meta-omics ties microbial dynamics to process performance in biotechnology for thiocyanate degradation.</title>
        <authorList>
            <person name="Kantor R.S."/>
            <person name="Huddy R.J."/>
            <person name="Iyer R."/>
            <person name="Thomas B.C."/>
            <person name="Brown C.T."/>
            <person name="Anantharaman K."/>
            <person name="Tringe S."/>
            <person name="Hettich R.L."/>
            <person name="Harrison S.T."/>
            <person name="Banfield J.F."/>
        </authorList>
    </citation>
    <scope>NUCLEOTIDE SEQUENCE [LARGE SCALE GENOMIC DNA]</scope>
    <source>
        <strain evidence="3">59-99</strain>
    </source>
</reference>
<dbReference type="SUPFAM" id="SSF56601">
    <property type="entry name" value="beta-lactamase/transpeptidase-like"/>
    <property type="match status" value="1"/>
</dbReference>
<comment type="caution">
    <text evidence="3">The sequence shown here is derived from an EMBL/GenBank/DDBJ whole genome shotgun (WGS) entry which is preliminary data.</text>
</comment>
<proteinExistence type="predicted"/>
<evidence type="ECO:0000256" key="1">
    <source>
        <dbReference type="ARBA" id="ARBA00001526"/>
    </source>
</evidence>
<comment type="catalytic activity">
    <reaction evidence="1">
        <text>a beta-lactam + H2O = a substituted beta-amino acid</text>
        <dbReference type="Rhea" id="RHEA:20401"/>
        <dbReference type="ChEBI" id="CHEBI:15377"/>
        <dbReference type="ChEBI" id="CHEBI:35627"/>
        <dbReference type="ChEBI" id="CHEBI:140347"/>
        <dbReference type="EC" id="3.5.2.6"/>
    </reaction>
</comment>
<dbReference type="InterPro" id="IPR000871">
    <property type="entry name" value="Beta-lactam_class-A"/>
</dbReference>
<accession>A0A1M3L1M1</accession>
<dbReference type="GO" id="GO:0008800">
    <property type="term" value="F:beta-lactamase activity"/>
    <property type="evidence" value="ECO:0007669"/>
    <property type="project" value="UniProtKB-EC"/>
</dbReference>
<feature type="domain" description="Beta-lactamase class A catalytic" evidence="2">
    <location>
        <begin position="157"/>
        <end position="283"/>
    </location>
</feature>
<name>A0A1M3L1M1_9BACT</name>
<evidence type="ECO:0000313" key="3">
    <source>
        <dbReference type="EMBL" id="OJX58847.1"/>
    </source>
</evidence>
<dbReference type="Proteomes" id="UP000184233">
    <property type="component" value="Unassembled WGS sequence"/>
</dbReference>
<dbReference type="STRING" id="1895771.BGO89_03545"/>
<dbReference type="EMBL" id="MKVH01000014">
    <property type="protein sequence ID" value="OJX58847.1"/>
    <property type="molecule type" value="Genomic_DNA"/>
</dbReference>
<gene>
    <name evidence="3" type="ORF">BGO89_03545</name>
</gene>
<protein>
    <recommendedName>
        <fullName evidence="2">Beta-lactamase class A catalytic domain-containing protein</fullName>
    </recommendedName>
</protein>
<organism evidence="3 4">
    <name type="scientific">Candidatus Kapaibacterium thiocyanatum</name>
    <dbReference type="NCBI Taxonomy" id="1895771"/>
    <lineage>
        <taxon>Bacteria</taxon>
        <taxon>Pseudomonadati</taxon>
        <taxon>Candidatus Kapaibacteriota</taxon>
        <taxon>Candidatus Kapaibacteriia</taxon>
        <taxon>Candidatus Kapaibacteriales</taxon>
        <taxon>Candidatus Kapaibacteriaceae</taxon>
        <taxon>Candidatus Kapaibacterium</taxon>
    </lineage>
</organism>
<dbReference type="Gene3D" id="3.40.710.10">
    <property type="entry name" value="DD-peptidase/beta-lactamase superfamily"/>
    <property type="match status" value="1"/>
</dbReference>
<evidence type="ECO:0000259" key="2">
    <source>
        <dbReference type="Pfam" id="PF13354"/>
    </source>
</evidence>
<dbReference type="GO" id="GO:0030655">
    <property type="term" value="P:beta-lactam antibiotic catabolic process"/>
    <property type="evidence" value="ECO:0007669"/>
    <property type="project" value="InterPro"/>
</dbReference>
<dbReference type="InterPro" id="IPR045155">
    <property type="entry name" value="Beta-lactam_cat"/>
</dbReference>
<evidence type="ECO:0000313" key="4">
    <source>
        <dbReference type="Proteomes" id="UP000184233"/>
    </source>
</evidence>
<dbReference type="Pfam" id="PF13354">
    <property type="entry name" value="Beta-lactamase2"/>
    <property type="match status" value="1"/>
</dbReference>
<dbReference type="PANTHER" id="PTHR35333:SF5">
    <property type="entry name" value="CONSERVED LIPOPROTEIN LPQF-RELATED"/>
    <property type="match status" value="1"/>
</dbReference>
<dbReference type="AlphaFoldDB" id="A0A1M3L1M1"/>